<sequence>METLNSSSTRKLNETFSESIIPPILQGCFGIFGNFFALFLLFYHSKIHRWGPFYRYICALAITDFSGLLFHYPVAIARYASNFSFEFPEEYCYFDTFLFSFSFLSSAMIVCAMSCDRLFAVKYPLNYRCHTHKTKQVIATIWLFSAAVASFPLLGFGSVQMYYPKTWCFINFASKRRLDRINAYFYASLCLFILCITIVTNVAVIYSICNLDKNDPILSNEVEKRKRKIDETYIVTLMMTIVILFSVCWIPLVVRMLINASASNPENGPGELLAVRMTISNAIVDPWIYIILRKENLVKISKLIQRVRKSKHIPVIFTTKESNATGACAVPIYQHLQLVPHNYDFILILFTSDRQSFFTPLIYK</sequence>
<dbReference type="RefSeq" id="XP_022344358.1">
    <property type="nucleotide sequence ID" value="XM_022488650.1"/>
</dbReference>
<keyword evidence="3 10" id="KW-0812">Transmembrane</keyword>
<dbReference type="KEGG" id="cvn:111137260"/>
<evidence type="ECO:0000256" key="3">
    <source>
        <dbReference type="ARBA" id="ARBA00022692"/>
    </source>
</evidence>
<accession>A0A8B8EXQ0</accession>
<dbReference type="AlphaFoldDB" id="A0A8B8EXQ0"/>
<feature type="transmembrane region" description="Helical" evidence="10">
    <location>
        <begin position="183"/>
        <end position="211"/>
    </location>
</feature>
<dbReference type="PROSITE" id="PS50262">
    <property type="entry name" value="G_PROTEIN_RECEP_F1_2"/>
    <property type="match status" value="1"/>
</dbReference>
<keyword evidence="9" id="KW-0807">Transducer</keyword>
<feature type="transmembrane region" description="Helical" evidence="10">
    <location>
        <begin position="97"/>
        <end position="120"/>
    </location>
</feature>
<dbReference type="Gene3D" id="1.20.1070.10">
    <property type="entry name" value="Rhodopsin 7-helix transmembrane proteins"/>
    <property type="match status" value="1"/>
</dbReference>
<evidence type="ECO:0000313" key="13">
    <source>
        <dbReference type="RefSeq" id="XP_022344358.1"/>
    </source>
</evidence>
<evidence type="ECO:0000256" key="8">
    <source>
        <dbReference type="ARBA" id="ARBA00023180"/>
    </source>
</evidence>
<evidence type="ECO:0000256" key="9">
    <source>
        <dbReference type="ARBA" id="ARBA00023224"/>
    </source>
</evidence>
<dbReference type="GO" id="GO:0004930">
    <property type="term" value="F:G protein-coupled receptor activity"/>
    <property type="evidence" value="ECO:0007669"/>
    <property type="project" value="UniProtKB-KW"/>
</dbReference>
<keyword evidence="4 10" id="KW-1133">Transmembrane helix</keyword>
<dbReference type="GO" id="GO:0007204">
    <property type="term" value="P:positive regulation of cytosolic calcium ion concentration"/>
    <property type="evidence" value="ECO:0007669"/>
    <property type="project" value="TreeGrafter"/>
</dbReference>
<proteinExistence type="predicted"/>
<dbReference type="GO" id="GO:0007189">
    <property type="term" value="P:adenylate cyclase-activating G protein-coupled receptor signaling pathway"/>
    <property type="evidence" value="ECO:0007669"/>
    <property type="project" value="TreeGrafter"/>
</dbReference>
<evidence type="ECO:0000256" key="6">
    <source>
        <dbReference type="ARBA" id="ARBA00023136"/>
    </source>
</evidence>
<evidence type="ECO:0000256" key="10">
    <source>
        <dbReference type="SAM" id="Phobius"/>
    </source>
</evidence>
<dbReference type="PRINTS" id="PR00237">
    <property type="entry name" value="GPCRRHODOPSN"/>
</dbReference>
<evidence type="ECO:0000256" key="1">
    <source>
        <dbReference type="ARBA" id="ARBA00004651"/>
    </source>
</evidence>
<keyword evidence="2" id="KW-1003">Cell membrane</keyword>
<dbReference type="OrthoDB" id="6119430at2759"/>
<feature type="transmembrane region" description="Helical" evidence="10">
    <location>
        <begin position="20"/>
        <end position="41"/>
    </location>
</feature>
<dbReference type="GeneID" id="111137260"/>
<evidence type="ECO:0000259" key="11">
    <source>
        <dbReference type="PROSITE" id="PS50262"/>
    </source>
</evidence>
<gene>
    <name evidence="13" type="primary">LOC111137260</name>
</gene>
<keyword evidence="12" id="KW-1185">Reference proteome</keyword>
<dbReference type="InterPro" id="IPR000276">
    <property type="entry name" value="GPCR_Rhodpsn"/>
</dbReference>
<dbReference type="Proteomes" id="UP000694844">
    <property type="component" value="Chromosome 5"/>
</dbReference>
<dbReference type="PANTHER" id="PTHR11866">
    <property type="entry name" value="G-PROTEIN COUPLED RECEPTOR FAMILY 1 MEMBER"/>
    <property type="match status" value="1"/>
</dbReference>
<dbReference type="InterPro" id="IPR008365">
    <property type="entry name" value="Prostanoid_rcpt"/>
</dbReference>
<feature type="domain" description="G-protein coupled receptors family 1 profile" evidence="11">
    <location>
        <begin position="33"/>
        <end position="289"/>
    </location>
</feature>
<evidence type="ECO:0000256" key="2">
    <source>
        <dbReference type="ARBA" id="ARBA00022475"/>
    </source>
</evidence>
<feature type="transmembrane region" description="Helical" evidence="10">
    <location>
        <begin position="141"/>
        <end position="163"/>
    </location>
</feature>
<reference evidence="13" key="1">
    <citation type="submission" date="2025-08" db="UniProtKB">
        <authorList>
            <consortium name="RefSeq"/>
        </authorList>
    </citation>
    <scope>IDENTIFICATION</scope>
    <source>
        <tissue evidence="13">Whole sample</tissue>
    </source>
</reference>
<comment type="subcellular location">
    <subcellularLocation>
        <location evidence="1">Cell membrane</location>
        <topology evidence="1">Multi-pass membrane protein</topology>
    </subcellularLocation>
</comment>
<keyword evidence="8" id="KW-0325">Glycoprotein</keyword>
<dbReference type="InterPro" id="IPR017452">
    <property type="entry name" value="GPCR_Rhodpsn_7TM"/>
</dbReference>
<dbReference type="Pfam" id="PF00001">
    <property type="entry name" value="7tm_1"/>
    <property type="match status" value="1"/>
</dbReference>
<keyword evidence="5" id="KW-0297">G-protein coupled receptor</keyword>
<feature type="transmembrane region" description="Helical" evidence="10">
    <location>
        <begin position="232"/>
        <end position="252"/>
    </location>
</feature>
<protein>
    <submittedName>
        <fullName evidence="13">Prostaglandin E2 receptor EP4 subtype-like</fullName>
    </submittedName>
</protein>
<evidence type="ECO:0000313" key="12">
    <source>
        <dbReference type="Proteomes" id="UP000694844"/>
    </source>
</evidence>
<keyword evidence="6 10" id="KW-0472">Membrane</keyword>
<dbReference type="CDD" id="cd14981">
    <property type="entry name" value="7tmA_Prostanoid_R"/>
    <property type="match status" value="1"/>
</dbReference>
<dbReference type="PANTHER" id="PTHR11866:SF16">
    <property type="entry name" value="PROSTAGLANDIN E2 RECEPTOR EP4 SUBTYPE-LIKE PROTEIN"/>
    <property type="match status" value="1"/>
</dbReference>
<dbReference type="GO" id="GO:0005886">
    <property type="term" value="C:plasma membrane"/>
    <property type="evidence" value="ECO:0007669"/>
    <property type="project" value="UniProtKB-SubCell"/>
</dbReference>
<feature type="transmembrane region" description="Helical" evidence="10">
    <location>
        <begin position="53"/>
        <end position="77"/>
    </location>
</feature>
<evidence type="ECO:0000256" key="7">
    <source>
        <dbReference type="ARBA" id="ARBA00023170"/>
    </source>
</evidence>
<name>A0A8B8EXQ0_CRAVI</name>
<evidence type="ECO:0000256" key="4">
    <source>
        <dbReference type="ARBA" id="ARBA00022989"/>
    </source>
</evidence>
<evidence type="ECO:0000256" key="5">
    <source>
        <dbReference type="ARBA" id="ARBA00023040"/>
    </source>
</evidence>
<organism evidence="12 13">
    <name type="scientific">Crassostrea virginica</name>
    <name type="common">Eastern oyster</name>
    <dbReference type="NCBI Taxonomy" id="6565"/>
    <lineage>
        <taxon>Eukaryota</taxon>
        <taxon>Metazoa</taxon>
        <taxon>Spiralia</taxon>
        <taxon>Lophotrochozoa</taxon>
        <taxon>Mollusca</taxon>
        <taxon>Bivalvia</taxon>
        <taxon>Autobranchia</taxon>
        <taxon>Pteriomorphia</taxon>
        <taxon>Ostreida</taxon>
        <taxon>Ostreoidea</taxon>
        <taxon>Ostreidae</taxon>
        <taxon>Crassostrea</taxon>
    </lineage>
</organism>
<dbReference type="SUPFAM" id="SSF81321">
    <property type="entry name" value="Family A G protein-coupled receptor-like"/>
    <property type="match status" value="1"/>
</dbReference>
<dbReference type="PRINTS" id="PR01788">
    <property type="entry name" value="PROSTANOIDR"/>
</dbReference>
<keyword evidence="7" id="KW-0675">Receptor</keyword>